<evidence type="ECO:0000256" key="1">
    <source>
        <dbReference type="ARBA" id="ARBA00012502"/>
    </source>
</evidence>
<accession>A0A6J7L3W9</accession>
<evidence type="ECO:0000313" key="7">
    <source>
        <dbReference type="EMBL" id="CAB4962900.1"/>
    </source>
</evidence>
<organism evidence="7">
    <name type="scientific">freshwater metagenome</name>
    <dbReference type="NCBI Taxonomy" id="449393"/>
    <lineage>
        <taxon>unclassified sequences</taxon>
        <taxon>metagenomes</taxon>
        <taxon>ecological metagenomes</taxon>
    </lineage>
</organism>
<dbReference type="PROSITE" id="PS51257">
    <property type="entry name" value="PROKAR_LIPOPROTEIN"/>
    <property type="match status" value="1"/>
</dbReference>
<name>A0A6J7L3W9_9ZZZZ</name>
<gene>
    <name evidence="6" type="ORF">UFOPK2179_00516</name>
    <name evidence="7" type="ORF">UFOPK3883_00421</name>
</gene>
<sequence length="195" mass="21832">MHKGIEIAYLEIIRENLQMSQTAYFATGCFWGAERRFWQLTGVTSTSVGYMGGTKSNPTYKEVCSGTTNHAEIVEVIFDPTTISFERLLAEFWVMHDPTSLNQQGGDIGTQYRSAIYATTPEQLEIALSSKSIYQKALTENGLGQVVTEIISGKGITYWIAEEYHQRYLEKNPNGYDCHSSTGIAYPLVTNTHHA</sequence>
<comment type="catalytic activity">
    <reaction evidence="3">
        <text>L-methionyl-[protein] + [thioredoxin]-disulfide + H2O = L-methionyl-(S)-S-oxide-[protein] + [thioredoxin]-dithiol</text>
        <dbReference type="Rhea" id="RHEA:14217"/>
        <dbReference type="Rhea" id="RHEA-COMP:10698"/>
        <dbReference type="Rhea" id="RHEA-COMP:10700"/>
        <dbReference type="Rhea" id="RHEA-COMP:12313"/>
        <dbReference type="Rhea" id="RHEA-COMP:12315"/>
        <dbReference type="ChEBI" id="CHEBI:15377"/>
        <dbReference type="ChEBI" id="CHEBI:16044"/>
        <dbReference type="ChEBI" id="CHEBI:29950"/>
        <dbReference type="ChEBI" id="CHEBI:44120"/>
        <dbReference type="ChEBI" id="CHEBI:50058"/>
        <dbReference type="EC" id="1.8.4.11"/>
    </reaction>
</comment>
<dbReference type="NCBIfam" id="TIGR00401">
    <property type="entry name" value="msrA"/>
    <property type="match status" value="1"/>
</dbReference>
<protein>
    <recommendedName>
        <fullName evidence="1">peptide-methionine (S)-S-oxide reductase</fullName>
        <ecNumber evidence="1">1.8.4.11</ecNumber>
    </recommendedName>
</protein>
<dbReference type="GO" id="GO:0005737">
    <property type="term" value="C:cytoplasm"/>
    <property type="evidence" value="ECO:0007669"/>
    <property type="project" value="TreeGrafter"/>
</dbReference>
<dbReference type="InterPro" id="IPR036509">
    <property type="entry name" value="Met_Sox_Rdtase_MsrA_sf"/>
</dbReference>
<dbReference type="EC" id="1.8.4.11" evidence="1"/>
<dbReference type="InterPro" id="IPR050162">
    <property type="entry name" value="MsrA_MetSO_reductase"/>
</dbReference>
<dbReference type="PANTHER" id="PTHR42799:SF2">
    <property type="entry name" value="MITOCHONDRIAL PEPTIDE METHIONINE SULFOXIDE REDUCTASE"/>
    <property type="match status" value="1"/>
</dbReference>
<evidence type="ECO:0000256" key="2">
    <source>
        <dbReference type="ARBA" id="ARBA00023002"/>
    </source>
</evidence>
<proteinExistence type="inferred from homology"/>
<dbReference type="GO" id="GO:0008113">
    <property type="term" value="F:peptide-methionine (S)-S-oxide reductase activity"/>
    <property type="evidence" value="ECO:0007669"/>
    <property type="project" value="UniProtKB-EC"/>
</dbReference>
<reference evidence="7" key="1">
    <citation type="submission" date="2020-05" db="EMBL/GenBank/DDBJ databases">
        <authorList>
            <person name="Chiriac C."/>
            <person name="Salcher M."/>
            <person name="Ghai R."/>
            <person name="Kavagutti S V."/>
        </authorList>
    </citation>
    <scope>NUCLEOTIDE SEQUENCE</scope>
</reference>
<dbReference type="Pfam" id="PF01625">
    <property type="entry name" value="PMSR"/>
    <property type="match status" value="1"/>
</dbReference>
<dbReference type="InterPro" id="IPR002569">
    <property type="entry name" value="Met_Sox_Rdtase_MsrA_dom"/>
</dbReference>
<keyword evidence="2" id="KW-0560">Oxidoreductase</keyword>
<dbReference type="AlphaFoldDB" id="A0A6J7L3W9"/>
<dbReference type="HAMAP" id="MF_01401">
    <property type="entry name" value="MsrA"/>
    <property type="match status" value="1"/>
</dbReference>
<evidence type="ECO:0000256" key="4">
    <source>
        <dbReference type="ARBA" id="ARBA00048782"/>
    </source>
</evidence>
<dbReference type="EMBL" id="CAFBNV010000022">
    <property type="protein sequence ID" value="CAB4962900.1"/>
    <property type="molecule type" value="Genomic_DNA"/>
</dbReference>
<dbReference type="Gene3D" id="3.30.1060.10">
    <property type="entry name" value="Peptide methionine sulphoxide reductase MsrA"/>
    <property type="match status" value="1"/>
</dbReference>
<evidence type="ECO:0000256" key="3">
    <source>
        <dbReference type="ARBA" id="ARBA00047806"/>
    </source>
</evidence>
<dbReference type="PANTHER" id="PTHR42799">
    <property type="entry name" value="MITOCHONDRIAL PEPTIDE METHIONINE SULFOXIDE REDUCTASE"/>
    <property type="match status" value="1"/>
</dbReference>
<evidence type="ECO:0000313" key="6">
    <source>
        <dbReference type="EMBL" id="CAB4646935.1"/>
    </source>
</evidence>
<dbReference type="GO" id="GO:0034599">
    <property type="term" value="P:cellular response to oxidative stress"/>
    <property type="evidence" value="ECO:0007669"/>
    <property type="project" value="TreeGrafter"/>
</dbReference>
<dbReference type="SUPFAM" id="SSF55068">
    <property type="entry name" value="Peptide methionine sulfoxide reductase"/>
    <property type="match status" value="1"/>
</dbReference>
<feature type="domain" description="Peptide methionine sulphoxide reductase MsrA" evidence="5">
    <location>
        <begin position="22"/>
        <end position="177"/>
    </location>
</feature>
<dbReference type="EMBL" id="CAEZWC010000044">
    <property type="protein sequence ID" value="CAB4646935.1"/>
    <property type="molecule type" value="Genomic_DNA"/>
</dbReference>
<comment type="catalytic activity">
    <reaction evidence="4">
        <text>[thioredoxin]-disulfide + L-methionine + H2O = L-methionine (S)-S-oxide + [thioredoxin]-dithiol</text>
        <dbReference type="Rhea" id="RHEA:19993"/>
        <dbReference type="Rhea" id="RHEA-COMP:10698"/>
        <dbReference type="Rhea" id="RHEA-COMP:10700"/>
        <dbReference type="ChEBI" id="CHEBI:15377"/>
        <dbReference type="ChEBI" id="CHEBI:29950"/>
        <dbReference type="ChEBI" id="CHEBI:50058"/>
        <dbReference type="ChEBI" id="CHEBI:57844"/>
        <dbReference type="ChEBI" id="CHEBI:58772"/>
        <dbReference type="EC" id="1.8.4.11"/>
    </reaction>
</comment>
<evidence type="ECO:0000259" key="5">
    <source>
        <dbReference type="Pfam" id="PF01625"/>
    </source>
</evidence>